<evidence type="ECO:0000259" key="2">
    <source>
        <dbReference type="Pfam" id="PF13439"/>
    </source>
</evidence>
<keyword evidence="4" id="KW-1185">Reference proteome</keyword>
<dbReference type="PANTHER" id="PTHR12526:SF630">
    <property type="entry name" value="GLYCOSYLTRANSFERASE"/>
    <property type="match status" value="1"/>
</dbReference>
<protein>
    <submittedName>
        <fullName evidence="3">Glycosyltransferase family 4 protein</fullName>
    </submittedName>
</protein>
<dbReference type="RefSeq" id="WP_381480415.1">
    <property type="nucleotide sequence ID" value="NZ_JBHTLT010000042.1"/>
</dbReference>
<dbReference type="InterPro" id="IPR028098">
    <property type="entry name" value="Glyco_trans_4-like_N"/>
</dbReference>
<accession>A0ABW3TXT5</accession>
<gene>
    <name evidence="3" type="ORF">ACFQ38_08880</name>
</gene>
<dbReference type="Pfam" id="PF13439">
    <property type="entry name" value="Glyco_transf_4"/>
    <property type="match status" value="1"/>
</dbReference>
<evidence type="ECO:0000313" key="4">
    <source>
        <dbReference type="Proteomes" id="UP001597231"/>
    </source>
</evidence>
<dbReference type="CDD" id="cd03808">
    <property type="entry name" value="GT4_CapM-like"/>
    <property type="match status" value="1"/>
</dbReference>
<organism evidence="3 4">
    <name type="scientific">Sporosarcina contaminans</name>
    <dbReference type="NCBI Taxonomy" id="633403"/>
    <lineage>
        <taxon>Bacteria</taxon>
        <taxon>Bacillati</taxon>
        <taxon>Bacillota</taxon>
        <taxon>Bacilli</taxon>
        <taxon>Bacillales</taxon>
        <taxon>Caryophanaceae</taxon>
        <taxon>Sporosarcina</taxon>
    </lineage>
</organism>
<evidence type="ECO:0000313" key="3">
    <source>
        <dbReference type="EMBL" id="MFD1205217.1"/>
    </source>
</evidence>
<dbReference type="InterPro" id="IPR001296">
    <property type="entry name" value="Glyco_trans_1"/>
</dbReference>
<proteinExistence type="predicted"/>
<evidence type="ECO:0000259" key="1">
    <source>
        <dbReference type="Pfam" id="PF00534"/>
    </source>
</evidence>
<feature type="domain" description="Glycosyltransferase subfamily 4-like N-terminal" evidence="2">
    <location>
        <begin position="20"/>
        <end position="180"/>
    </location>
</feature>
<name>A0ABW3TXT5_9BACL</name>
<comment type="caution">
    <text evidence="3">The sequence shown here is derived from an EMBL/GenBank/DDBJ whole genome shotgun (WGS) entry which is preliminary data.</text>
</comment>
<dbReference type="EMBL" id="JBHTLT010000042">
    <property type="protein sequence ID" value="MFD1205217.1"/>
    <property type="molecule type" value="Genomic_DNA"/>
</dbReference>
<dbReference type="Pfam" id="PF00534">
    <property type="entry name" value="Glycos_transf_1"/>
    <property type="match status" value="1"/>
</dbReference>
<dbReference type="PANTHER" id="PTHR12526">
    <property type="entry name" value="GLYCOSYLTRANSFERASE"/>
    <property type="match status" value="1"/>
</dbReference>
<dbReference type="SUPFAM" id="SSF53756">
    <property type="entry name" value="UDP-Glycosyltransferase/glycogen phosphorylase"/>
    <property type="match status" value="1"/>
</dbReference>
<reference evidence="4" key="1">
    <citation type="journal article" date="2019" name="Int. J. Syst. Evol. Microbiol.">
        <title>The Global Catalogue of Microorganisms (GCM) 10K type strain sequencing project: providing services to taxonomists for standard genome sequencing and annotation.</title>
        <authorList>
            <consortium name="The Broad Institute Genomics Platform"/>
            <consortium name="The Broad Institute Genome Sequencing Center for Infectious Disease"/>
            <person name="Wu L."/>
            <person name="Ma J."/>
        </authorList>
    </citation>
    <scope>NUCLEOTIDE SEQUENCE [LARGE SCALE GENOMIC DNA]</scope>
    <source>
        <strain evidence="4">CCUG 53915</strain>
    </source>
</reference>
<dbReference type="Gene3D" id="3.40.50.2000">
    <property type="entry name" value="Glycogen Phosphorylase B"/>
    <property type="match status" value="2"/>
</dbReference>
<sequence length="373" mass="41844">MSAVDTKLKIVQIITNMEHMGGAQIHVRDISNYLQTEGHSIHVVTGAGGNAHQLLETISIHRVHHLIRDLRPIDDVKAFLEVRKLLKILKPDLVATHSSKAGIVGRMAAKSLHIPVVFTAHGWSFTDGVSSSKKVFYRFVERIAGQFTSGIIAVSEYDRQLAIQQKVLPDWKIICIQNGVPELVEHKKASASTKNLNLVMVARFAHPKKQIDLLQSLCHLQHLDWTMHFVGDGPEMEKAKRFAKESGIADRVRFEGRLEDVTKILDIADIFLLISQYEGLPLSVLEAMRAGLPIIATNVGGVQEAVTTKNGILVPAGDLIELQKAIEKLIEHPELRIEMGKWGSEIFKERFTFQKMMNETVDYYKSIVGREDR</sequence>
<dbReference type="Proteomes" id="UP001597231">
    <property type="component" value="Unassembled WGS sequence"/>
</dbReference>
<feature type="domain" description="Glycosyl transferase family 1" evidence="1">
    <location>
        <begin position="187"/>
        <end position="341"/>
    </location>
</feature>